<name>A0A316ASX1_9BACT</name>
<dbReference type="EMBL" id="QGDT01000001">
    <property type="protein sequence ID" value="PWJ60436.1"/>
    <property type="molecule type" value="Genomic_DNA"/>
</dbReference>
<evidence type="ECO:0000313" key="2">
    <source>
        <dbReference type="EMBL" id="PWJ60436.1"/>
    </source>
</evidence>
<dbReference type="RefSeq" id="WP_109672656.1">
    <property type="nucleotide sequence ID" value="NZ_QGDT01000001.1"/>
</dbReference>
<dbReference type="Gene3D" id="2.60.40.10">
    <property type="entry name" value="Immunoglobulins"/>
    <property type="match status" value="1"/>
</dbReference>
<proteinExistence type="predicted"/>
<dbReference type="OrthoDB" id="5451596at2"/>
<reference evidence="2 3" key="1">
    <citation type="submission" date="2018-03" db="EMBL/GenBank/DDBJ databases">
        <title>Genomic Encyclopedia of Archaeal and Bacterial Type Strains, Phase II (KMG-II): from individual species to whole genera.</title>
        <authorList>
            <person name="Goeker M."/>
        </authorList>
    </citation>
    <scope>NUCLEOTIDE SEQUENCE [LARGE SCALE GENOMIC DNA]</scope>
    <source>
        <strain evidence="2 3">DSM 100346</strain>
    </source>
</reference>
<dbReference type="GO" id="GO:0016301">
    <property type="term" value="F:kinase activity"/>
    <property type="evidence" value="ECO:0007669"/>
    <property type="project" value="UniProtKB-KW"/>
</dbReference>
<evidence type="ECO:0000313" key="3">
    <source>
        <dbReference type="Proteomes" id="UP000245880"/>
    </source>
</evidence>
<sequence length="102" mass="11320">MALTKTFVKSRSLFKVTFTLPAEVVDSAKKVAVVGEFNGWDPEQATALKKQKDGSFKGTVELTAGEYQFRYLLDNEKWTNDLEADKYVPAGVNAEENSVVVL</sequence>
<dbReference type="CDD" id="cd07184">
    <property type="entry name" value="E_set_Isoamylase_like_N"/>
    <property type="match status" value="1"/>
</dbReference>
<dbReference type="InterPro" id="IPR013783">
    <property type="entry name" value="Ig-like_fold"/>
</dbReference>
<dbReference type="GO" id="GO:2001070">
    <property type="term" value="F:starch binding"/>
    <property type="evidence" value="ECO:0007669"/>
    <property type="project" value="InterPro"/>
</dbReference>
<dbReference type="AlphaFoldDB" id="A0A316ASX1"/>
<keyword evidence="3" id="KW-1185">Reference proteome</keyword>
<protein>
    <submittedName>
        <fullName evidence="2">AMP-activated protein kinase-like protein</fullName>
    </submittedName>
</protein>
<dbReference type="Pfam" id="PF16561">
    <property type="entry name" value="AMPK1_CBM"/>
    <property type="match status" value="1"/>
</dbReference>
<dbReference type="SUPFAM" id="SSF81296">
    <property type="entry name" value="E set domains"/>
    <property type="match status" value="1"/>
</dbReference>
<dbReference type="InterPro" id="IPR032640">
    <property type="entry name" value="AMPK1_CBM"/>
</dbReference>
<dbReference type="SMART" id="SM01065">
    <property type="entry name" value="CBM_2"/>
    <property type="match status" value="1"/>
</dbReference>
<keyword evidence="2" id="KW-0808">Transferase</keyword>
<keyword evidence="2" id="KW-0418">Kinase</keyword>
<gene>
    <name evidence="2" type="ORF">CLV98_101620</name>
</gene>
<dbReference type="Proteomes" id="UP000245880">
    <property type="component" value="Unassembled WGS sequence"/>
</dbReference>
<accession>A0A316ASX1</accession>
<dbReference type="InterPro" id="IPR014756">
    <property type="entry name" value="Ig_E-set"/>
</dbReference>
<evidence type="ECO:0000259" key="1">
    <source>
        <dbReference type="SMART" id="SM01065"/>
    </source>
</evidence>
<feature type="domain" description="CBM20" evidence="1">
    <location>
        <begin position="13"/>
        <end position="98"/>
    </location>
</feature>
<organism evidence="2 3">
    <name type="scientific">Dyadobacter jejuensis</name>
    <dbReference type="NCBI Taxonomy" id="1082580"/>
    <lineage>
        <taxon>Bacteria</taxon>
        <taxon>Pseudomonadati</taxon>
        <taxon>Bacteroidota</taxon>
        <taxon>Cytophagia</taxon>
        <taxon>Cytophagales</taxon>
        <taxon>Spirosomataceae</taxon>
        <taxon>Dyadobacter</taxon>
    </lineage>
</organism>
<comment type="caution">
    <text evidence="2">The sequence shown here is derived from an EMBL/GenBank/DDBJ whole genome shotgun (WGS) entry which is preliminary data.</text>
</comment>
<dbReference type="InterPro" id="IPR002044">
    <property type="entry name" value="CBM20"/>
</dbReference>